<dbReference type="Pfam" id="PF18052">
    <property type="entry name" value="Rx_N"/>
    <property type="match status" value="1"/>
</dbReference>
<dbReference type="Pfam" id="PF00931">
    <property type="entry name" value="NB-ARC"/>
    <property type="match status" value="1"/>
</dbReference>
<accession>A0A9R0YXI4</accession>
<evidence type="ECO:0000259" key="7">
    <source>
        <dbReference type="Pfam" id="PF18052"/>
    </source>
</evidence>
<name>A0A9R0YXI4_TRITD</name>
<sequence>MELTTVSIGKSVLNGALGYAKSAVAEEVALQLGVQRDKAFITDELEMMQSFLMVAHDERDENNKVVRTWVKQVRDVAYDVEDGIQDFVVRLKKKKSWWHIPRTLLDRRHGAKQMKELRTKVEHVSQRNLHYGLIKGSSSTQPTATAAAAALFGVDEARHAAKQHQARSDLSRLIRVIGVWGTSSSVGHTSIIWEVYENPIVKLNFQCRAWVRVMRPFHPTEFVQSMVKQFQAAVGVSVLLEGKRKEQDLVQAFNGYVNEKRYLIVLTDLSTIEEWHQIKTCFPENKLEILMTLYIHQSQNLAQSYPTSLRIRYKKINPMLMLMEI</sequence>
<dbReference type="InterPro" id="IPR041118">
    <property type="entry name" value="Rx_N"/>
</dbReference>
<dbReference type="Gene3D" id="3.40.50.300">
    <property type="entry name" value="P-loop containing nucleotide triphosphate hydrolases"/>
    <property type="match status" value="1"/>
</dbReference>
<dbReference type="GO" id="GO:0006952">
    <property type="term" value="P:defense response"/>
    <property type="evidence" value="ECO:0007669"/>
    <property type="project" value="UniProtKB-KW"/>
</dbReference>
<evidence type="ECO:0000256" key="1">
    <source>
        <dbReference type="ARBA" id="ARBA00008894"/>
    </source>
</evidence>
<evidence type="ECO:0008006" key="10">
    <source>
        <dbReference type="Google" id="ProtNLM"/>
    </source>
</evidence>
<dbReference type="PANTHER" id="PTHR19338">
    <property type="entry name" value="TRANSLOCASE OF INNER MITOCHONDRIAL MEMBRANE 13 HOMOLOG"/>
    <property type="match status" value="1"/>
</dbReference>
<keyword evidence="4" id="KW-0547">Nucleotide-binding</keyword>
<evidence type="ECO:0000313" key="9">
    <source>
        <dbReference type="Proteomes" id="UP000324705"/>
    </source>
</evidence>
<protein>
    <recommendedName>
        <fullName evidence="10">Rx N-terminal domain-containing protein</fullName>
    </recommendedName>
</protein>
<dbReference type="SUPFAM" id="SSF52540">
    <property type="entry name" value="P-loop containing nucleoside triphosphate hydrolases"/>
    <property type="match status" value="1"/>
</dbReference>
<reference evidence="8 9" key="1">
    <citation type="submission" date="2017-09" db="EMBL/GenBank/DDBJ databases">
        <authorList>
            <consortium name="International Durum Wheat Genome Sequencing Consortium (IDWGSC)"/>
            <person name="Milanesi L."/>
        </authorList>
    </citation>
    <scope>NUCLEOTIDE SEQUENCE [LARGE SCALE GENOMIC DNA]</scope>
    <source>
        <strain evidence="9">cv. Svevo</strain>
    </source>
</reference>
<dbReference type="InterPro" id="IPR027417">
    <property type="entry name" value="P-loop_NTPase"/>
</dbReference>
<feature type="domain" description="NB-ARC" evidence="6">
    <location>
        <begin position="174"/>
        <end position="292"/>
    </location>
</feature>
<comment type="similarity">
    <text evidence="1">Belongs to the disease resistance NB-LRR family.</text>
</comment>
<feature type="domain" description="Disease resistance N-terminal" evidence="7">
    <location>
        <begin position="13"/>
        <end position="96"/>
    </location>
</feature>
<evidence type="ECO:0000313" key="8">
    <source>
        <dbReference type="EMBL" id="VAI63590.1"/>
    </source>
</evidence>
<evidence type="ECO:0000259" key="6">
    <source>
        <dbReference type="Pfam" id="PF00931"/>
    </source>
</evidence>
<keyword evidence="2" id="KW-0433">Leucine-rich repeat</keyword>
<keyword evidence="9" id="KW-1185">Reference proteome</keyword>
<dbReference type="CDD" id="cd14798">
    <property type="entry name" value="RX-CC_like"/>
    <property type="match status" value="1"/>
</dbReference>
<evidence type="ECO:0000256" key="4">
    <source>
        <dbReference type="ARBA" id="ARBA00022741"/>
    </source>
</evidence>
<dbReference type="InterPro" id="IPR038005">
    <property type="entry name" value="RX-like_CC"/>
</dbReference>
<organism evidence="8 9">
    <name type="scientific">Triticum turgidum subsp. durum</name>
    <name type="common">Durum wheat</name>
    <name type="synonym">Triticum durum</name>
    <dbReference type="NCBI Taxonomy" id="4567"/>
    <lineage>
        <taxon>Eukaryota</taxon>
        <taxon>Viridiplantae</taxon>
        <taxon>Streptophyta</taxon>
        <taxon>Embryophyta</taxon>
        <taxon>Tracheophyta</taxon>
        <taxon>Spermatophyta</taxon>
        <taxon>Magnoliopsida</taxon>
        <taxon>Liliopsida</taxon>
        <taxon>Poales</taxon>
        <taxon>Poaceae</taxon>
        <taxon>BOP clade</taxon>
        <taxon>Pooideae</taxon>
        <taxon>Triticodae</taxon>
        <taxon>Triticeae</taxon>
        <taxon>Triticinae</taxon>
        <taxon>Triticum</taxon>
    </lineage>
</organism>
<dbReference type="EMBL" id="LT934122">
    <property type="protein sequence ID" value="VAI63590.1"/>
    <property type="molecule type" value="Genomic_DNA"/>
</dbReference>
<dbReference type="GO" id="GO:0043531">
    <property type="term" value="F:ADP binding"/>
    <property type="evidence" value="ECO:0007669"/>
    <property type="project" value="InterPro"/>
</dbReference>
<dbReference type="Proteomes" id="UP000324705">
    <property type="component" value="Chromosome 6B"/>
</dbReference>
<gene>
    <name evidence="8" type="ORF">TRITD_6Bv1G224620</name>
</gene>
<evidence type="ECO:0000256" key="3">
    <source>
        <dbReference type="ARBA" id="ARBA00022737"/>
    </source>
</evidence>
<dbReference type="InterPro" id="IPR002182">
    <property type="entry name" value="NB-ARC"/>
</dbReference>
<evidence type="ECO:0000256" key="2">
    <source>
        <dbReference type="ARBA" id="ARBA00022614"/>
    </source>
</evidence>
<keyword evidence="3" id="KW-0677">Repeat</keyword>
<evidence type="ECO:0000256" key="5">
    <source>
        <dbReference type="ARBA" id="ARBA00022821"/>
    </source>
</evidence>
<dbReference type="PANTHER" id="PTHR19338:SF58">
    <property type="entry name" value="OS09G0517100 PROTEIN"/>
    <property type="match status" value="1"/>
</dbReference>
<dbReference type="Gramene" id="TRITD6Bv1G224620.4">
    <property type="protein sequence ID" value="TRITD6Bv1G224620.4"/>
    <property type="gene ID" value="TRITD6Bv1G224620"/>
</dbReference>
<dbReference type="AlphaFoldDB" id="A0A9R0YXI4"/>
<keyword evidence="5" id="KW-0611">Plant defense</keyword>
<dbReference type="Gene3D" id="1.20.5.4130">
    <property type="match status" value="1"/>
</dbReference>
<proteinExistence type="inferred from homology"/>